<evidence type="ECO:0000256" key="1">
    <source>
        <dbReference type="ARBA" id="ARBA00001970"/>
    </source>
</evidence>
<gene>
    <name evidence="11" type="ORF">QBC46DRAFT_457526</name>
</gene>
<evidence type="ECO:0000256" key="6">
    <source>
        <dbReference type="ARBA" id="ARBA00023004"/>
    </source>
</evidence>
<keyword evidence="6" id="KW-0408">Iron</keyword>
<reference evidence="12" key="1">
    <citation type="journal article" date="2023" name="Mol. Phylogenet. Evol.">
        <title>Genome-scale phylogeny and comparative genomics of the fungal order Sordariales.</title>
        <authorList>
            <person name="Hensen N."/>
            <person name="Bonometti L."/>
            <person name="Westerberg I."/>
            <person name="Brannstrom I.O."/>
            <person name="Guillou S."/>
            <person name="Cros-Aarteil S."/>
            <person name="Calhoun S."/>
            <person name="Haridas S."/>
            <person name="Kuo A."/>
            <person name="Mondo S."/>
            <person name="Pangilinan J."/>
            <person name="Riley R."/>
            <person name="LaButti K."/>
            <person name="Andreopoulos B."/>
            <person name="Lipzen A."/>
            <person name="Chen C."/>
            <person name="Yan M."/>
            <person name="Daum C."/>
            <person name="Ng V."/>
            <person name="Clum A."/>
            <person name="Steindorff A."/>
            <person name="Ohm R.A."/>
            <person name="Martin F."/>
            <person name="Silar P."/>
            <person name="Natvig D.O."/>
            <person name="Lalanne C."/>
            <person name="Gautier V."/>
            <person name="Ament-Velasquez S.L."/>
            <person name="Kruys A."/>
            <person name="Hutchinson M.I."/>
            <person name="Powell A.J."/>
            <person name="Barry K."/>
            <person name="Miller A.N."/>
            <person name="Grigoriev I.V."/>
            <person name="Debuchy R."/>
            <person name="Gladieux P."/>
            <person name="Hiltunen Thoren M."/>
            <person name="Johannesson H."/>
        </authorList>
    </citation>
    <scope>NUCLEOTIDE SEQUENCE [LARGE SCALE GENOMIC DNA]</scope>
    <source>
        <strain evidence="12">CBS 340.73</strain>
    </source>
</reference>
<evidence type="ECO:0000256" key="3">
    <source>
        <dbReference type="ARBA" id="ARBA00022617"/>
    </source>
</evidence>
<feature type="domain" description="Heme haloperoxidase family profile" evidence="10">
    <location>
        <begin position="35"/>
        <end position="242"/>
    </location>
</feature>
<dbReference type="Pfam" id="PF01328">
    <property type="entry name" value="Peroxidase_2"/>
    <property type="match status" value="1"/>
</dbReference>
<keyword evidence="12" id="KW-1185">Reference proteome</keyword>
<keyword evidence="4" id="KW-0479">Metal-binding</keyword>
<comment type="caution">
    <text evidence="11">The sequence shown here is derived from an EMBL/GenBank/DDBJ whole genome shotgun (WGS) entry which is preliminary data.</text>
</comment>
<dbReference type="InterPro" id="IPR036851">
    <property type="entry name" value="Chloroperoxidase-like_sf"/>
</dbReference>
<organism evidence="11 12">
    <name type="scientific">Diplogelasinospora grovesii</name>
    <dbReference type="NCBI Taxonomy" id="303347"/>
    <lineage>
        <taxon>Eukaryota</taxon>
        <taxon>Fungi</taxon>
        <taxon>Dikarya</taxon>
        <taxon>Ascomycota</taxon>
        <taxon>Pezizomycotina</taxon>
        <taxon>Sordariomycetes</taxon>
        <taxon>Sordariomycetidae</taxon>
        <taxon>Sordariales</taxon>
        <taxon>Diplogelasinosporaceae</taxon>
        <taxon>Diplogelasinospora</taxon>
    </lineage>
</organism>
<evidence type="ECO:0000256" key="5">
    <source>
        <dbReference type="ARBA" id="ARBA00023002"/>
    </source>
</evidence>
<dbReference type="AlphaFoldDB" id="A0AAN6NB81"/>
<accession>A0AAN6NB81</accession>
<feature type="chain" id="PRO_5043014705" evidence="9">
    <location>
        <begin position="19"/>
        <end position="252"/>
    </location>
</feature>
<dbReference type="PANTHER" id="PTHR33577">
    <property type="entry name" value="STERIGMATOCYSTIN BIOSYNTHESIS PEROXIDASE STCC-RELATED"/>
    <property type="match status" value="1"/>
</dbReference>
<evidence type="ECO:0000313" key="11">
    <source>
        <dbReference type="EMBL" id="KAK3942562.1"/>
    </source>
</evidence>
<dbReference type="PANTHER" id="PTHR33577:SF19">
    <property type="entry name" value="HEME HALOPEROXIDASE FAMILY PROFILE DOMAIN-CONTAINING PROTEIN-RELATED"/>
    <property type="match status" value="1"/>
</dbReference>
<feature type="signal peptide" evidence="9">
    <location>
        <begin position="1"/>
        <end position="18"/>
    </location>
</feature>
<keyword evidence="2" id="KW-0575">Peroxidase</keyword>
<evidence type="ECO:0000256" key="9">
    <source>
        <dbReference type="SAM" id="SignalP"/>
    </source>
</evidence>
<name>A0AAN6NB81_9PEZI</name>
<dbReference type="Proteomes" id="UP001303473">
    <property type="component" value="Unassembled WGS sequence"/>
</dbReference>
<comment type="cofactor">
    <cofactor evidence="1">
        <name>heme b</name>
        <dbReference type="ChEBI" id="CHEBI:60344"/>
    </cofactor>
</comment>
<dbReference type="InterPro" id="IPR000028">
    <property type="entry name" value="Chloroperoxidase"/>
</dbReference>
<comment type="similarity">
    <text evidence="7">Belongs to the chloroperoxidase family.</text>
</comment>
<dbReference type="GO" id="GO:0046872">
    <property type="term" value="F:metal ion binding"/>
    <property type="evidence" value="ECO:0007669"/>
    <property type="project" value="UniProtKB-KW"/>
</dbReference>
<evidence type="ECO:0000256" key="7">
    <source>
        <dbReference type="ARBA" id="ARBA00025795"/>
    </source>
</evidence>
<dbReference type="Gene3D" id="1.10.489.10">
    <property type="entry name" value="Chloroperoxidase-like"/>
    <property type="match status" value="1"/>
</dbReference>
<dbReference type="SUPFAM" id="SSF47571">
    <property type="entry name" value="Cloroperoxidase"/>
    <property type="match status" value="1"/>
</dbReference>
<keyword evidence="5" id="KW-0560">Oxidoreductase</keyword>
<keyword evidence="3" id="KW-0349">Heme</keyword>
<dbReference type="GO" id="GO:0004601">
    <property type="term" value="F:peroxidase activity"/>
    <property type="evidence" value="ECO:0007669"/>
    <property type="project" value="UniProtKB-KW"/>
</dbReference>
<evidence type="ECO:0000313" key="12">
    <source>
        <dbReference type="Proteomes" id="UP001303473"/>
    </source>
</evidence>
<evidence type="ECO:0000256" key="8">
    <source>
        <dbReference type="SAM" id="MobiDB-lite"/>
    </source>
</evidence>
<evidence type="ECO:0000259" key="10">
    <source>
        <dbReference type="PROSITE" id="PS51405"/>
    </source>
</evidence>
<protein>
    <submittedName>
        <fullName evidence="11">Chloroperoxidase</fullName>
    </submittedName>
</protein>
<sequence length="252" mass="27092">MASIGLAIFSAFSSVVAGALSVANALNPWGATSTKDHSWQKPSPTDRRSPCPMVNALANHGYLPRDGKSVSLAQLLTGCREGINLGADATLLVGVKALQTSSTGNPLTFHLDDLSKHGIIEHDGSLSRKDVAQGDNHTFDPEIWATVRAHFTEDKISIETAAAARKARLAAAPAANPEFHMSDADVNFSFIETCLYLRVFGEGINGNAPTQWVRTLFEHERLPFEEGFKRSDKPLTIADILALEKKVKAASA</sequence>
<dbReference type="EMBL" id="MU853773">
    <property type="protein sequence ID" value="KAK3942562.1"/>
    <property type="molecule type" value="Genomic_DNA"/>
</dbReference>
<dbReference type="PROSITE" id="PS51405">
    <property type="entry name" value="HEME_HALOPEROXIDASE"/>
    <property type="match status" value="1"/>
</dbReference>
<proteinExistence type="inferred from homology"/>
<keyword evidence="9" id="KW-0732">Signal</keyword>
<feature type="compositionally biased region" description="Basic and acidic residues" evidence="8">
    <location>
        <begin position="34"/>
        <end position="49"/>
    </location>
</feature>
<evidence type="ECO:0000256" key="4">
    <source>
        <dbReference type="ARBA" id="ARBA00022723"/>
    </source>
</evidence>
<feature type="region of interest" description="Disordered" evidence="8">
    <location>
        <begin position="31"/>
        <end position="51"/>
    </location>
</feature>
<evidence type="ECO:0000256" key="2">
    <source>
        <dbReference type="ARBA" id="ARBA00022559"/>
    </source>
</evidence>